<evidence type="ECO:0000313" key="2">
    <source>
        <dbReference type="EMBL" id="KAF9946576.1"/>
    </source>
</evidence>
<sequence>MNVLPRKTMDVPTPAGTGYTSNVSPAQKQVVKAIWKFIIATTETGEAVIPVKMIYELLNFALTEPGAQNASSKAAIKGGWFSKKAHKAIKLAQSEGYGVGMVKLRLINLGFNVEEIRASLRNGAGDDNPGEKWNIINSCNMLLKALKWRVDEDVLDLNSKSDKELDGMFHGNDKEDQPLIYINVRKHHPGDQSSRAIEKLIVYILETAKIRFTKKDQDLLQYIPAEHLPDKFNGGLSHYKYKYVTEKPDENVRMKDTETKNKLVEEWEGLMRRFEALSKEWATAGTEQANSTRNEEQVDEERIKGCREIRTAYFTKDPYFSKDNEDVEWTYNN</sequence>
<dbReference type="EMBL" id="JAAAHY010001820">
    <property type="protein sequence ID" value="KAF9946576.1"/>
    <property type="molecule type" value="Genomic_DNA"/>
</dbReference>
<dbReference type="InterPro" id="IPR001251">
    <property type="entry name" value="CRAL-TRIO_dom"/>
</dbReference>
<gene>
    <name evidence="2" type="ORF">BGZ70_003156</name>
</gene>
<feature type="domain" description="CRAL-TRIO" evidence="1">
    <location>
        <begin position="168"/>
        <end position="208"/>
    </location>
</feature>
<evidence type="ECO:0000313" key="3">
    <source>
        <dbReference type="Proteomes" id="UP000738359"/>
    </source>
</evidence>
<reference evidence="2" key="1">
    <citation type="journal article" date="2020" name="Fungal Divers.">
        <title>Resolving the Mortierellaceae phylogeny through synthesis of multi-gene phylogenetics and phylogenomics.</title>
        <authorList>
            <person name="Vandepol N."/>
            <person name="Liber J."/>
            <person name="Desiro A."/>
            <person name="Na H."/>
            <person name="Kennedy M."/>
            <person name="Barry K."/>
            <person name="Grigoriev I.V."/>
            <person name="Miller A.N."/>
            <person name="O'Donnell K."/>
            <person name="Stajich J.E."/>
            <person name="Bonito G."/>
        </authorList>
    </citation>
    <scope>NUCLEOTIDE SEQUENCE</scope>
    <source>
        <strain evidence="2">CK1249</strain>
    </source>
</reference>
<dbReference type="Gene3D" id="3.40.525.10">
    <property type="entry name" value="CRAL-TRIO lipid binding domain"/>
    <property type="match status" value="1"/>
</dbReference>
<evidence type="ECO:0000259" key="1">
    <source>
        <dbReference type="Pfam" id="PF00650"/>
    </source>
</evidence>
<keyword evidence="3" id="KW-1185">Reference proteome</keyword>
<dbReference type="PANTHER" id="PTHR46590">
    <property type="entry name" value="PHOSPHATIDYLINOSITOL TRANSFER PROTEIN CSR1-RELATED"/>
    <property type="match status" value="1"/>
</dbReference>
<name>A0A9P6ISU5_MORAP</name>
<dbReference type="OrthoDB" id="43460at2759"/>
<dbReference type="AlphaFoldDB" id="A0A9P6ISU5"/>
<dbReference type="Pfam" id="PF00650">
    <property type="entry name" value="CRAL_TRIO"/>
    <property type="match status" value="1"/>
</dbReference>
<comment type="caution">
    <text evidence="2">The sequence shown here is derived from an EMBL/GenBank/DDBJ whole genome shotgun (WGS) entry which is preliminary data.</text>
</comment>
<dbReference type="PANTHER" id="PTHR46590:SF1">
    <property type="entry name" value="PHOSPHATIDYLINOSITOL TRANSFER PROTEIN CSR1"/>
    <property type="match status" value="1"/>
</dbReference>
<dbReference type="InterPro" id="IPR036865">
    <property type="entry name" value="CRAL-TRIO_dom_sf"/>
</dbReference>
<accession>A0A9P6ISU5</accession>
<organism evidence="2 3">
    <name type="scientific">Mortierella alpina</name>
    <name type="common">Oleaginous fungus</name>
    <name type="synonym">Mortierella renispora</name>
    <dbReference type="NCBI Taxonomy" id="64518"/>
    <lineage>
        <taxon>Eukaryota</taxon>
        <taxon>Fungi</taxon>
        <taxon>Fungi incertae sedis</taxon>
        <taxon>Mucoromycota</taxon>
        <taxon>Mortierellomycotina</taxon>
        <taxon>Mortierellomycetes</taxon>
        <taxon>Mortierellales</taxon>
        <taxon>Mortierellaceae</taxon>
        <taxon>Mortierella</taxon>
    </lineage>
</organism>
<dbReference type="SUPFAM" id="SSF52087">
    <property type="entry name" value="CRAL/TRIO domain"/>
    <property type="match status" value="1"/>
</dbReference>
<dbReference type="Proteomes" id="UP000738359">
    <property type="component" value="Unassembled WGS sequence"/>
</dbReference>
<protein>
    <recommendedName>
        <fullName evidence="1">CRAL-TRIO domain-containing protein</fullName>
    </recommendedName>
</protein>
<proteinExistence type="predicted"/>
<dbReference type="InterPro" id="IPR052432">
    <property type="entry name" value="PITP/CRAL-TRIO"/>
</dbReference>